<dbReference type="PANTHER" id="PTHR48078">
    <property type="entry name" value="THREONINE DEHYDRATASE, MITOCHONDRIAL-RELATED"/>
    <property type="match status" value="1"/>
</dbReference>
<dbReference type="Gene3D" id="3.40.50.1100">
    <property type="match status" value="1"/>
</dbReference>
<dbReference type="AlphaFoldDB" id="A0A838WU10"/>
<dbReference type="GO" id="GO:0004794">
    <property type="term" value="F:threonine deaminase activity"/>
    <property type="evidence" value="ECO:0007669"/>
    <property type="project" value="UniProtKB-EC"/>
</dbReference>
<keyword evidence="4 5" id="KW-0456">Lyase</keyword>
<protein>
    <submittedName>
        <fullName evidence="5">Threonine ammonia-lyase, biosynthetic</fullName>
        <ecNumber evidence="5">4.3.1.19</ecNumber>
    </submittedName>
</protein>
<feature type="non-terminal residue" evidence="5">
    <location>
        <position position="57"/>
    </location>
</feature>
<evidence type="ECO:0000313" key="5">
    <source>
        <dbReference type="EMBL" id="MBA4466173.1"/>
    </source>
</evidence>
<dbReference type="GO" id="GO:0006565">
    <property type="term" value="P:L-serine catabolic process"/>
    <property type="evidence" value="ECO:0007669"/>
    <property type="project" value="TreeGrafter"/>
</dbReference>
<dbReference type="GO" id="GO:0003941">
    <property type="term" value="F:L-serine ammonia-lyase activity"/>
    <property type="evidence" value="ECO:0007669"/>
    <property type="project" value="TreeGrafter"/>
</dbReference>
<name>A0A838WU10_9CYAN</name>
<dbReference type="InterPro" id="IPR036052">
    <property type="entry name" value="TrpB-like_PALP_sf"/>
</dbReference>
<dbReference type="GO" id="GO:0006567">
    <property type="term" value="P:L-threonine catabolic process"/>
    <property type="evidence" value="ECO:0007669"/>
    <property type="project" value="TreeGrafter"/>
</dbReference>
<evidence type="ECO:0000256" key="3">
    <source>
        <dbReference type="ARBA" id="ARBA00022898"/>
    </source>
</evidence>
<dbReference type="EMBL" id="VDFG01000787">
    <property type="protein sequence ID" value="MBA4466173.1"/>
    <property type="molecule type" value="Genomic_DNA"/>
</dbReference>
<evidence type="ECO:0000256" key="4">
    <source>
        <dbReference type="ARBA" id="ARBA00023239"/>
    </source>
</evidence>
<reference evidence="5 6" key="1">
    <citation type="journal article" date="2020" name="J. Appl. Phycol.">
        <title>Morphological changes and genome evolution in Raphidiopsis raciborskii CS-506 after 23 years in culture.</title>
        <authorList>
            <person name="Willis A."/>
            <person name="Bent S.J."/>
            <person name="Jameson I.D."/>
        </authorList>
    </citation>
    <scope>NUCLEOTIDE SEQUENCE [LARGE SCALE GENOMIC DNA]</scope>
    <source>
        <strain evidence="5 6">CS-506_A</strain>
    </source>
</reference>
<comment type="similarity">
    <text evidence="2">Belongs to the serine/threonine dehydratase family.</text>
</comment>
<sequence length="57" mass="6713">MYCDYLVQILTAKVYDVAQETPLEYAPNLSNRIHNKLLLKREDMQSVFSFKLRGAYN</sequence>
<dbReference type="PANTHER" id="PTHR48078:SF11">
    <property type="entry name" value="THREONINE DEHYDRATASE, MITOCHONDRIAL"/>
    <property type="match status" value="1"/>
</dbReference>
<dbReference type="InterPro" id="IPR000634">
    <property type="entry name" value="Ser/Thr_deHydtase_PyrdxlP-BS"/>
</dbReference>
<evidence type="ECO:0000256" key="1">
    <source>
        <dbReference type="ARBA" id="ARBA00001933"/>
    </source>
</evidence>
<organism evidence="5 6">
    <name type="scientific">Cylindrospermopsis raciborskii CS-506_A</name>
    <dbReference type="NCBI Taxonomy" id="2585140"/>
    <lineage>
        <taxon>Bacteria</taxon>
        <taxon>Bacillati</taxon>
        <taxon>Cyanobacteriota</taxon>
        <taxon>Cyanophyceae</taxon>
        <taxon>Nostocales</taxon>
        <taxon>Aphanizomenonaceae</taxon>
        <taxon>Cylindrospermopsis</taxon>
    </lineage>
</organism>
<proteinExistence type="inferred from homology"/>
<keyword evidence="3" id="KW-0663">Pyridoxal phosphate</keyword>
<dbReference type="Proteomes" id="UP000538075">
    <property type="component" value="Unassembled WGS sequence"/>
</dbReference>
<dbReference type="InterPro" id="IPR050147">
    <property type="entry name" value="Ser/Thr_Dehydratase"/>
</dbReference>
<dbReference type="GO" id="GO:0009097">
    <property type="term" value="P:isoleucine biosynthetic process"/>
    <property type="evidence" value="ECO:0007669"/>
    <property type="project" value="TreeGrafter"/>
</dbReference>
<dbReference type="GO" id="GO:0030170">
    <property type="term" value="F:pyridoxal phosphate binding"/>
    <property type="evidence" value="ECO:0007669"/>
    <property type="project" value="InterPro"/>
</dbReference>
<evidence type="ECO:0000256" key="2">
    <source>
        <dbReference type="ARBA" id="ARBA00010869"/>
    </source>
</evidence>
<comment type="cofactor">
    <cofactor evidence="1">
        <name>pyridoxal 5'-phosphate</name>
        <dbReference type="ChEBI" id="CHEBI:597326"/>
    </cofactor>
</comment>
<dbReference type="SUPFAM" id="SSF53686">
    <property type="entry name" value="Tryptophan synthase beta subunit-like PLP-dependent enzymes"/>
    <property type="match status" value="1"/>
</dbReference>
<comment type="caution">
    <text evidence="5">The sequence shown here is derived from an EMBL/GenBank/DDBJ whole genome shotgun (WGS) entry which is preliminary data.</text>
</comment>
<dbReference type="PROSITE" id="PS00165">
    <property type="entry name" value="DEHYDRATASE_SER_THR"/>
    <property type="match status" value="1"/>
</dbReference>
<evidence type="ECO:0000313" key="6">
    <source>
        <dbReference type="Proteomes" id="UP000538075"/>
    </source>
</evidence>
<dbReference type="EC" id="4.3.1.19" evidence="5"/>
<gene>
    <name evidence="5" type="ORF">FHK98_11610</name>
</gene>
<accession>A0A838WU10</accession>